<evidence type="ECO:0000256" key="7">
    <source>
        <dbReference type="ARBA" id="ARBA00023157"/>
    </source>
</evidence>
<evidence type="ECO:0000256" key="1">
    <source>
        <dbReference type="ARBA" id="ARBA00022659"/>
    </source>
</evidence>
<dbReference type="InterPro" id="IPR043504">
    <property type="entry name" value="Peptidase_S1_PA_chymotrypsin"/>
</dbReference>
<dbReference type="GO" id="GO:0006508">
    <property type="term" value="P:proteolysis"/>
    <property type="evidence" value="ECO:0007669"/>
    <property type="project" value="UniProtKB-KW"/>
</dbReference>
<dbReference type="GO" id="GO:0042381">
    <property type="term" value="P:hemolymph coagulation"/>
    <property type="evidence" value="ECO:0007669"/>
    <property type="project" value="UniProtKB-KW"/>
</dbReference>
<feature type="signal peptide" evidence="10">
    <location>
        <begin position="1"/>
        <end position="15"/>
    </location>
</feature>
<dbReference type="Proteomes" id="UP001175271">
    <property type="component" value="Unassembled WGS sequence"/>
</dbReference>
<dbReference type="Gene3D" id="2.40.10.10">
    <property type="entry name" value="Trypsin-like serine proteases"/>
    <property type="match status" value="1"/>
</dbReference>
<proteinExistence type="predicted"/>
<dbReference type="InterPro" id="IPR018114">
    <property type="entry name" value="TRYPSIN_HIS"/>
</dbReference>
<dbReference type="GO" id="GO:0004252">
    <property type="term" value="F:serine-type endopeptidase activity"/>
    <property type="evidence" value="ECO:0007669"/>
    <property type="project" value="InterPro"/>
</dbReference>
<keyword evidence="4" id="KW-0378">Hydrolase</keyword>
<dbReference type="InterPro" id="IPR001254">
    <property type="entry name" value="Trypsin_dom"/>
</dbReference>
<keyword evidence="3 10" id="KW-0732">Signal</keyword>
<dbReference type="CDD" id="cd00190">
    <property type="entry name" value="Tryp_SPc"/>
    <property type="match status" value="1"/>
</dbReference>
<dbReference type="EC" id="3.4.21.84" evidence="9"/>
<evidence type="ECO:0000256" key="5">
    <source>
        <dbReference type="ARBA" id="ARBA00022820"/>
    </source>
</evidence>
<dbReference type="PANTHER" id="PTHR24252:SF7">
    <property type="entry name" value="HYALIN"/>
    <property type="match status" value="1"/>
</dbReference>
<evidence type="ECO:0000256" key="9">
    <source>
        <dbReference type="ARBA" id="ARBA00066707"/>
    </source>
</evidence>
<comment type="catalytic activity">
    <reaction evidence="8">
        <text>Selective cleavage of 103-Arg-|-Ser-104 and 124-Ile-|-Ile-125 bonds in Limulus clotting factor B to form activated factor B. Cleavage of -Pro-Arg-|-Xaa- bonds in synthetic substrates.</text>
        <dbReference type="EC" id="3.4.21.84"/>
    </reaction>
</comment>
<feature type="chain" id="PRO_5041280727" description="limulus clotting factor C" evidence="10">
    <location>
        <begin position="16"/>
        <end position="277"/>
    </location>
</feature>
<keyword evidence="5" id="KW-0353">Hemolymph clotting</keyword>
<evidence type="ECO:0000256" key="10">
    <source>
        <dbReference type="SAM" id="SignalP"/>
    </source>
</evidence>
<dbReference type="FunFam" id="2.40.10.10:FF:000120">
    <property type="entry name" value="Putative serine protease"/>
    <property type="match status" value="1"/>
</dbReference>
<keyword evidence="13" id="KW-1185">Reference proteome</keyword>
<feature type="domain" description="Peptidase S1" evidence="11">
    <location>
        <begin position="33"/>
        <end position="270"/>
    </location>
</feature>
<evidence type="ECO:0000313" key="12">
    <source>
        <dbReference type="EMBL" id="KAK0402496.1"/>
    </source>
</evidence>
<dbReference type="PROSITE" id="PS50240">
    <property type="entry name" value="TRYPSIN_DOM"/>
    <property type="match status" value="1"/>
</dbReference>
<dbReference type="SMART" id="SM00020">
    <property type="entry name" value="Tryp_SPc"/>
    <property type="match status" value="1"/>
</dbReference>
<evidence type="ECO:0000256" key="2">
    <source>
        <dbReference type="ARBA" id="ARBA00022670"/>
    </source>
</evidence>
<dbReference type="InterPro" id="IPR009003">
    <property type="entry name" value="Peptidase_S1_PA"/>
</dbReference>
<dbReference type="EMBL" id="JAUCMV010000004">
    <property type="protein sequence ID" value="KAK0402496.1"/>
    <property type="molecule type" value="Genomic_DNA"/>
</dbReference>
<keyword evidence="1" id="KW-0768">Sushi</keyword>
<accession>A0AA39LLW2</accession>
<dbReference type="SUPFAM" id="SSF50494">
    <property type="entry name" value="Trypsin-like serine proteases"/>
    <property type="match status" value="1"/>
</dbReference>
<sequence>MRAPVLLTLLGLALSGPIQDCGRTPIPPDQTLIVGGKIVKPYSWPWQIGLCLKKNGSCEISCGGSIIDNQWILTAAHCIDNFKADDFKVRVGIFHYEDAHEAQEQVFNVVAIYPHPLYNFPIAAAHDMALLKIDGSVKYGQHVQPVCLPKSLDNLVYKGKSAFATGWGKLYSDGPHSALLRQVKIPFLDPSVCQNEYYNQFDDSMLCAGRTGHGTCQMDSGGPLVTRHQDSGRWYQAGVVSFGDGCAAKEFAGIYAKADQICEFIKMKVGKDICISA</sequence>
<evidence type="ECO:0000313" key="13">
    <source>
        <dbReference type="Proteomes" id="UP001175271"/>
    </source>
</evidence>
<reference evidence="12" key="1">
    <citation type="submission" date="2023-06" db="EMBL/GenBank/DDBJ databases">
        <title>Genomic analysis of the entomopathogenic nematode Steinernema hermaphroditum.</title>
        <authorList>
            <person name="Schwarz E.M."/>
            <person name="Heppert J.K."/>
            <person name="Baniya A."/>
            <person name="Schwartz H.T."/>
            <person name="Tan C.-H."/>
            <person name="Antoshechkin I."/>
            <person name="Sternberg P.W."/>
            <person name="Goodrich-Blair H."/>
            <person name="Dillman A.R."/>
        </authorList>
    </citation>
    <scope>NUCLEOTIDE SEQUENCE</scope>
    <source>
        <strain evidence="12">PS9179</strain>
        <tissue evidence="12">Whole animal</tissue>
    </source>
</reference>
<dbReference type="AlphaFoldDB" id="A0AA39LLW2"/>
<keyword evidence="2" id="KW-0645">Protease</keyword>
<dbReference type="PROSITE" id="PS00134">
    <property type="entry name" value="TRYPSIN_HIS"/>
    <property type="match status" value="1"/>
</dbReference>
<dbReference type="Pfam" id="PF00089">
    <property type="entry name" value="Trypsin"/>
    <property type="match status" value="1"/>
</dbReference>
<evidence type="ECO:0000256" key="3">
    <source>
        <dbReference type="ARBA" id="ARBA00022729"/>
    </source>
</evidence>
<protein>
    <recommendedName>
        <fullName evidence="9">limulus clotting factor C</fullName>
        <ecNumber evidence="9">3.4.21.84</ecNumber>
    </recommendedName>
</protein>
<dbReference type="InterPro" id="IPR001314">
    <property type="entry name" value="Peptidase_S1A"/>
</dbReference>
<dbReference type="PANTHER" id="PTHR24252">
    <property type="entry name" value="ACROSIN-RELATED"/>
    <property type="match status" value="1"/>
</dbReference>
<name>A0AA39LLW2_9BILA</name>
<organism evidence="12 13">
    <name type="scientific">Steinernema hermaphroditum</name>
    <dbReference type="NCBI Taxonomy" id="289476"/>
    <lineage>
        <taxon>Eukaryota</taxon>
        <taxon>Metazoa</taxon>
        <taxon>Ecdysozoa</taxon>
        <taxon>Nematoda</taxon>
        <taxon>Chromadorea</taxon>
        <taxon>Rhabditida</taxon>
        <taxon>Tylenchina</taxon>
        <taxon>Panagrolaimomorpha</taxon>
        <taxon>Strongyloidoidea</taxon>
        <taxon>Steinernematidae</taxon>
        <taxon>Steinernema</taxon>
    </lineage>
</organism>
<evidence type="ECO:0000256" key="8">
    <source>
        <dbReference type="ARBA" id="ARBA00052079"/>
    </source>
</evidence>
<evidence type="ECO:0000256" key="4">
    <source>
        <dbReference type="ARBA" id="ARBA00022801"/>
    </source>
</evidence>
<evidence type="ECO:0000256" key="6">
    <source>
        <dbReference type="ARBA" id="ARBA00022825"/>
    </source>
</evidence>
<evidence type="ECO:0000259" key="11">
    <source>
        <dbReference type="PROSITE" id="PS50240"/>
    </source>
</evidence>
<comment type="caution">
    <text evidence="12">The sequence shown here is derived from an EMBL/GenBank/DDBJ whole genome shotgun (WGS) entry which is preliminary data.</text>
</comment>
<keyword evidence="7" id="KW-1015">Disulfide bond</keyword>
<keyword evidence="6" id="KW-0720">Serine protease</keyword>
<gene>
    <name evidence="12" type="ORF">QR680_016367</name>
</gene>
<dbReference type="PRINTS" id="PR00722">
    <property type="entry name" value="CHYMOTRYPSIN"/>
</dbReference>